<organism evidence="1 2">
    <name type="scientific">Racocetra persica</name>
    <dbReference type="NCBI Taxonomy" id="160502"/>
    <lineage>
        <taxon>Eukaryota</taxon>
        <taxon>Fungi</taxon>
        <taxon>Fungi incertae sedis</taxon>
        <taxon>Mucoromycota</taxon>
        <taxon>Glomeromycotina</taxon>
        <taxon>Glomeromycetes</taxon>
        <taxon>Diversisporales</taxon>
        <taxon>Gigasporaceae</taxon>
        <taxon>Racocetra</taxon>
    </lineage>
</organism>
<sequence>YHVAVYQKTKCLVKPKEIDLNVNSKELNQIKKQFPNYFVYEDFHQISQPGINFPQKISFDKKNQGIVAFIREYNYIGLSSLLRMKPNYRFPLLVMLDGVEDPHNFGAILRTCAALKIDGVIIATKNQVQINSTVVKVSMGGAAYVPVCQVSNLLVVLNELKKANYQIISAVCHPEAQNYKKIKLNSPTCLVFGNESQGIRQKIIQKSDQKVYIPINKQIGSLNVS</sequence>
<accession>A0ACA9S2K0</accession>
<comment type="caution">
    <text evidence="1">The sequence shown here is derived from an EMBL/GenBank/DDBJ whole genome shotgun (WGS) entry which is preliminary data.</text>
</comment>
<proteinExistence type="predicted"/>
<feature type="non-terminal residue" evidence="1">
    <location>
        <position position="1"/>
    </location>
</feature>
<protein>
    <submittedName>
        <fullName evidence="1">24069_t:CDS:1</fullName>
    </submittedName>
</protein>
<keyword evidence="2" id="KW-1185">Reference proteome</keyword>
<gene>
    <name evidence="1" type="ORF">RPERSI_LOCUS26010</name>
</gene>
<dbReference type="EMBL" id="CAJVQC010087507">
    <property type="protein sequence ID" value="CAG8823405.1"/>
    <property type="molecule type" value="Genomic_DNA"/>
</dbReference>
<feature type="non-terminal residue" evidence="1">
    <location>
        <position position="225"/>
    </location>
</feature>
<reference evidence="1" key="1">
    <citation type="submission" date="2021-06" db="EMBL/GenBank/DDBJ databases">
        <authorList>
            <person name="Kallberg Y."/>
            <person name="Tangrot J."/>
            <person name="Rosling A."/>
        </authorList>
    </citation>
    <scope>NUCLEOTIDE SEQUENCE</scope>
    <source>
        <strain evidence="1">MA461A</strain>
    </source>
</reference>
<name>A0ACA9S2K0_9GLOM</name>
<evidence type="ECO:0000313" key="2">
    <source>
        <dbReference type="Proteomes" id="UP000789920"/>
    </source>
</evidence>
<dbReference type="Proteomes" id="UP000789920">
    <property type="component" value="Unassembled WGS sequence"/>
</dbReference>
<evidence type="ECO:0000313" key="1">
    <source>
        <dbReference type="EMBL" id="CAG8823405.1"/>
    </source>
</evidence>